<evidence type="ECO:0000256" key="1">
    <source>
        <dbReference type="SAM" id="SignalP"/>
    </source>
</evidence>
<feature type="signal peptide" evidence="1">
    <location>
        <begin position="1"/>
        <end position="21"/>
    </location>
</feature>
<keyword evidence="1" id="KW-0732">Signal</keyword>
<evidence type="ECO:0000313" key="2">
    <source>
        <dbReference type="EMBL" id="MCW3808120.1"/>
    </source>
</evidence>
<feature type="non-terminal residue" evidence="2">
    <location>
        <position position="89"/>
    </location>
</feature>
<sequence>MKQIYFVLSAVFLMFTVAVSAQDTIQVYGCTDILALNYDSLATVNDGSCEYSTTDTISTGIPGCMDVLALNYDSLATVSDGSCEYSTTD</sequence>
<comment type="caution">
    <text evidence="2">The sequence shown here is derived from an EMBL/GenBank/DDBJ whole genome shotgun (WGS) entry which is preliminary data.</text>
</comment>
<proteinExistence type="predicted"/>
<keyword evidence="3" id="KW-1185">Reference proteome</keyword>
<name>A0AAE3SN07_9BACT</name>
<evidence type="ECO:0000313" key="3">
    <source>
        <dbReference type="Proteomes" id="UP001207408"/>
    </source>
</evidence>
<organism evidence="2 3">
    <name type="scientific">Plebeiibacterium marinum</name>
    <dbReference type="NCBI Taxonomy" id="2992111"/>
    <lineage>
        <taxon>Bacteria</taxon>
        <taxon>Pseudomonadati</taxon>
        <taxon>Bacteroidota</taxon>
        <taxon>Bacteroidia</taxon>
        <taxon>Marinilabiliales</taxon>
        <taxon>Marinilabiliaceae</taxon>
        <taxon>Plebeiibacterium</taxon>
    </lineage>
</organism>
<accession>A0AAE3SN07</accession>
<dbReference type="EMBL" id="JAPDPI010000106">
    <property type="protein sequence ID" value="MCW3808120.1"/>
    <property type="molecule type" value="Genomic_DNA"/>
</dbReference>
<dbReference type="RefSeq" id="WP_301202683.1">
    <property type="nucleotide sequence ID" value="NZ_JAPDPI010000106.1"/>
</dbReference>
<dbReference type="Proteomes" id="UP001207408">
    <property type="component" value="Unassembled WGS sequence"/>
</dbReference>
<feature type="chain" id="PRO_5041999968" evidence="1">
    <location>
        <begin position="22"/>
        <end position="89"/>
    </location>
</feature>
<dbReference type="AlphaFoldDB" id="A0AAE3SN07"/>
<protein>
    <submittedName>
        <fullName evidence="2">Uncharacterized protein</fullName>
    </submittedName>
</protein>
<reference evidence="2" key="1">
    <citation type="submission" date="2022-10" db="EMBL/GenBank/DDBJ databases">
        <authorList>
            <person name="Yu W.X."/>
        </authorList>
    </citation>
    <scope>NUCLEOTIDE SEQUENCE</scope>
    <source>
        <strain evidence="2">D04</strain>
    </source>
</reference>
<gene>
    <name evidence="2" type="ORF">OM074_21045</name>
</gene>